<dbReference type="Proteomes" id="UP001212821">
    <property type="component" value="Chromosome"/>
</dbReference>
<evidence type="ECO:0000313" key="2">
    <source>
        <dbReference type="Proteomes" id="UP001212821"/>
    </source>
</evidence>
<dbReference type="EMBL" id="CP115450">
    <property type="protein sequence ID" value="WBP88686.1"/>
    <property type="molecule type" value="Genomic_DNA"/>
</dbReference>
<dbReference type="RefSeq" id="WP_270146739.1">
    <property type="nucleotide sequence ID" value="NZ_CP115450.1"/>
</dbReference>
<sequence>MKPDLYPDLVAVGSLSAALEATAAELAVDITVVPGAWGGPSSAGIAVPAPGRKPLQVHIGAVERWFSVSGWSRGAEMITGFTTDLRDVIRAAVAWGGGGSLREMRAQVPFLECSELAEAHERGPAAVVELRWRRLREEAAEEPEFTEFGLLVEAAHAQPRLRQLSPASSHWTLCFLPRTGYPCKPVVAIDPARDGDPYRVQRFPHGGLIAEVGTAEEAAALAVAHLPADLGPALAGSDEDE</sequence>
<keyword evidence="2" id="KW-1185">Reference proteome</keyword>
<accession>A0ABY7Q8T5</accession>
<name>A0ABY7Q8T5_9ACTN</name>
<organism evidence="1 2">
    <name type="scientific">Kitasatospora cathayae</name>
    <dbReference type="NCBI Taxonomy" id="3004092"/>
    <lineage>
        <taxon>Bacteria</taxon>
        <taxon>Bacillati</taxon>
        <taxon>Actinomycetota</taxon>
        <taxon>Actinomycetes</taxon>
        <taxon>Kitasatosporales</taxon>
        <taxon>Streptomycetaceae</taxon>
        <taxon>Kitasatospora</taxon>
    </lineage>
</organism>
<evidence type="ECO:0000313" key="1">
    <source>
        <dbReference type="EMBL" id="WBP88686.1"/>
    </source>
</evidence>
<proteinExistence type="predicted"/>
<dbReference type="Pfam" id="PF19692">
    <property type="entry name" value="DUF6193"/>
    <property type="match status" value="1"/>
</dbReference>
<dbReference type="InterPro" id="IPR045682">
    <property type="entry name" value="DUF6193"/>
</dbReference>
<gene>
    <name evidence="1" type="ORF">O1G21_24510</name>
</gene>
<reference evidence="2" key="1">
    <citation type="submission" date="2022-12" db="EMBL/GenBank/DDBJ databases">
        <authorList>
            <person name="Mo P."/>
        </authorList>
    </citation>
    <scope>NUCLEOTIDE SEQUENCE [LARGE SCALE GENOMIC DNA]</scope>
    <source>
        <strain evidence="2">HUAS 3-15</strain>
    </source>
</reference>
<protein>
    <submittedName>
        <fullName evidence="1">DUF6193 family natural product biosynthesis protein</fullName>
    </submittedName>
</protein>